<dbReference type="InterPro" id="IPR011990">
    <property type="entry name" value="TPR-like_helical_dom_sf"/>
</dbReference>
<dbReference type="InterPro" id="IPR029030">
    <property type="entry name" value="Caspase-like_dom_sf"/>
</dbReference>
<proteinExistence type="predicted"/>
<dbReference type="Gene3D" id="3.40.50.1460">
    <property type="match status" value="1"/>
</dbReference>
<protein>
    <submittedName>
        <fullName evidence="2">Caspase family protein</fullName>
    </submittedName>
</protein>
<dbReference type="InterPro" id="IPR011600">
    <property type="entry name" value="Pept_C14_caspase"/>
</dbReference>
<dbReference type="EMBL" id="CP132305">
    <property type="protein sequence ID" value="WLS00842.1"/>
    <property type="molecule type" value="Genomic_DNA"/>
</dbReference>
<sequence length="678" mass="72490">MAQEIGRRAPDYRSGCGCKIKTAPDPFPIRRQHRASAHFSSAWGWSMRLKRACSAALLYAIYAVSSARADTAADLAACADERVKTAMLPIEQLADAEISCTRVLEDTASDPDRQKAAFFRGLMRFLQVMQADMALDANADGSMQEYKLPTQKDVAAALTDVQTAIDLEGPLKGEALALRVTINQTIGQPDGVVGDIEAAMLAVPADATPFVQRALEAERRGNLAAALSDLDQAIEKDARSGPALIARGLLLRRVGHLAKALEDLKTAITLGPPYRRLALIQKSEIESRTGDLRASFDDMLSAARETGDMSAEDAHAMNMDLMIRAGDLALDSLKDPAAAEGLYNEAAKLSPGDWRWQLGLGRAAEARGQKEKAIEIYNRILDGTHSVPNLLERNDAAWHLTRLTQPVLQRRAGEFTPGFEFGIVPENPSPDGLKRLAFTIGSGNYTELSSLPNARRDAAIIANRLADMGFDAIEIAEDIDSKNLINLPAYIGERARDADIVVVFYAGHGVETGGVNYLVPVDAAIGNETDLKTTALALQDLTAAASKARRGALVIIDACRDNPFIEAKAVASSRGLARVSADPVPERMPMGLTVSPTPAANNVVLHSTQPGKTAADGSGLDSPFVIALLQTLSTPGLTMDEVVRETTARVSDLTDGRQIPTAYGDASAIRILPGGAQQ</sequence>
<reference evidence="2 3" key="1">
    <citation type="submission" date="2023-08" db="EMBL/GenBank/DDBJ databases">
        <title>Pathogen: clinical or host-associated sample.</title>
        <authorList>
            <person name="Hergert J."/>
            <person name="Casey R."/>
            <person name="Wagner J."/>
            <person name="Young E.L."/>
            <person name="Oakeson K.F."/>
        </authorList>
    </citation>
    <scope>NUCLEOTIDE SEQUENCE [LARGE SCALE GENOMIC DNA]</scope>
    <source>
        <strain evidence="2 3">1760953</strain>
        <plasmid evidence="2 3">unnamed3</plasmid>
    </source>
</reference>
<dbReference type="InterPro" id="IPR052039">
    <property type="entry name" value="Caspase-related_regulators"/>
</dbReference>
<dbReference type="Proteomes" id="UP001234585">
    <property type="component" value="Plasmid unnamed3"/>
</dbReference>
<dbReference type="PANTHER" id="PTHR22576:SF37">
    <property type="entry name" value="MUCOSA-ASSOCIATED LYMPHOID TISSUE LYMPHOMA TRANSLOCATION PROTEIN 1"/>
    <property type="match status" value="1"/>
</dbReference>
<keyword evidence="3" id="KW-1185">Reference proteome</keyword>
<dbReference type="Pfam" id="PF00656">
    <property type="entry name" value="Peptidase_C14"/>
    <property type="match status" value="1"/>
</dbReference>
<accession>A0AA50CUY3</accession>
<geneLocation type="plasmid" evidence="2 3">
    <name>unnamed3</name>
</geneLocation>
<dbReference type="GO" id="GO:0006508">
    <property type="term" value="P:proteolysis"/>
    <property type="evidence" value="ECO:0007669"/>
    <property type="project" value="InterPro"/>
</dbReference>
<name>A0AA50CUY3_9HYPH</name>
<dbReference type="Gene3D" id="1.25.40.10">
    <property type="entry name" value="Tetratricopeptide repeat domain"/>
    <property type="match status" value="2"/>
</dbReference>
<dbReference type="SUPFAM" id="SSF48452">
    <property type="entry name" value="TPR-like"/>
    <property type="match status" value="1"/>
</dbReference>
<dbReference type="AlphaFoldDB" id="A0AA50CUY3"/>
<dbReference type="PROSITE" id="PS50208">
    <property type="entry name" value="CASPASE_P20"/>
    <property type="match status" value="1"/>
</dbReference>
<dbReference type="RefSeq" id="WP_306040824.1">
    <property type="nucleotide sequence ID" value="NZ_CP132305.1"/>
</dbReference>
<evidence type="ECO:0000313" key="2">
    <source>
        <dbReference type="EMBL" id="WLS00842.1"/>
    </source>
</evidence>
<feature type="domain" description="Caspase family p20" evidence="1">
    <location>
        <begin position="433"/>
        <end position="563"/>
    </location>
</feature>
<organism evidence="2 3">
    <name type="scientific">Shinella sumterensis</name>
    <dbReference type="NCBI Taxonomy" id="1967501"/>
    <lineage>
        <taxon>Bacteria</taxon>
        <taxon>Pseudomonadati</taxon>
        <taxon>Pseudomonadota</taxon>
        <taxon>Alphaproteobacteria</taxon>
        <taxon>Hyphomicrobiales</taxon>
        <taxon>Rhizobiaceae</taxon>
        <taxon>Shinella</taxon>
    </lineage>
</organism>
<dbReference type="Pfam" id="PF13432">
    <property type="entry name" value="TPR_16"/>
    <property type="match status" value="2"/>
</dbReference>
<dbReference type="GO" id="GO:0004197">
    <property type="term" value="F:cysteine-type endopeptidase activity"/>
    <property type="evidence" value="ECO:0007669"/>
    <property type="project" value="InterPro"/>
</dbReference>
<keyword evidence="2" id="KW-0614">Plasmid</keyword>
<dbReference type="PANTHER" id="PTHR22576">
    <property type="entry name" value="MUCOSA ASSOCIATED LYMPHOID TISSUE LYMPHOMA TRANSLOCATION PROTEIN 1/PARACASPASE"/>
    <property type="match status" value="1"/>
</dbReference>
<dbReference type="InterPro" id="IPR001309">
    <property type="entry name" value="Pept_C14_p20"/>
</dbReference>
<dbReference type="SUPFAM" id="SSF52129">
    <property type="entry name" value="Caspase-like"/>
    <property type="match status" value="1"/>
</dbReference>
<evidence type="ECO:0000259" key="1">
    <source>
        <dbReference type="PROSITE" id="PS50208"/>
    </source>
</evidence>
<evidence type="ECO:0000313" key="3">
    <source>
        <dbReference type="Proteomes" id="UP001234585"/>
    </source>
</evidence>
<dbReference type="SMART" id="SM00028">
    <property type="entry name" value="TPR"/>
    <property type="match status" value="3"/>
</dbReference>
<dbReference type="InterPro" id="IPR019734">
    <property type="entry name" value="TPR_rpt"/>
</dbReference>
<gene>
    <name evidence="2" type="ORF">Q9313_26075</name>
</gene>